<name>A0A132ECE0_9BURK</name>
<dbReference type="PANTHER" id="PTHR10285">
    <property type="entry name" value="URIDINE KINASE"/>
    <property type="match status" value="1"/>
</dbReference>
<dbReference type="GO" id="GO:0016301">
    <property type="term" value="F:kinase activity"/>
    <property type="evidence" value="ECO:0007669"/>
    <property type="project" value="InterPro"/>
</dbReference>
<dbReference type="OrthoDB" id="1550976at2"/>
<dbReference type="InterPro" id="IPR006083">
    <property type="entry name" value="PRK/URK"/>
</dbReference>
<evidence type="ECO:0000313" key="3">
    <source>
        <dbReference type="Proteomes" id="UP000062912"/>
    </source>
</evidence>
<dbReference type="Gene3D" id="3.40.50.300">
    <property type="entry name" value="P-loop containing nucleotide triphosphate hydrolases"/>
    <property type="match status" value="1"/>
</dbReference>
<organism evidence="2 3">
    <name type="scientific">Burkholderia pseudomultivorans</name>
    <dbReference type="NCBI Taxonomy" id="1207504"/>
    <lineage>
        <taxon>Bacteria</taxon>
        <taxon>Pseudomonadati</taxon>
        <taxon>Pseudomonadota</taxon>
        <taxon>Betaproteobacteria</taxon>
        <taxon>Burkholderiales</taxon>
        <taxon>Burkholderiaceae</taxon>
        <taxon>Burkholderia</taxon>
        <taxon>Burkholderia cepacia complex</taxon>
    </lineage>
</organism>
<reference evidence="2 3" key="1">
    <citation type="submission" date="2015-11" db="EMBL/GenBank/DDBJ databases">
        <title>Expanding the genomic diversity of Burkholderia species for the development of highly accurate diagnostics.</title>
        <authorList>
            <person name="Sahl J."/>
            <person name="Keim P."/>
            <person name="Wagner D."/>
        </authorList>
    </citation>
    <scope>NUCLEOTIDE SEQUENCE [LARGE SCALE GENOMIC DNA]</scope>
    <source>
        <strain evidence="2 3">MSMB368WGS</strain>
    </source>
</reference>
<dbReference type="GO" id="GO:0016787">
    <property type="term" value="F:hydrolase activity"/>
    <property type="evidence" value="ECO:0007669"/>
    <property type="project" value="UniProtKB-KW"/>
</dbReference>
<feature type="domain" description="Phosphoribulokinase/uridine kinase" evidence="1">
    <location>
        <begin position="30"/>
        <end position="165"/>
    </location>
</feature>
<dbReference type="InterPro" id="IPR027417">
    <property type="entry name" value="P-loop_NTPase"/>
</dbReference>
<dbReference type="EMBL" id="LPJR01000052">
    <property type="protein sequence ID" value="KWF25003.1"/>
    <property type="molecule type" value="Genomic_DNA"/>
</dbReference>
<dbReference type="Pfam" id="PF00485">
    <property type="entry name" value="PRK"/>
    <property type="match status" value="1"/>
</dbReference>
<proteinExistence type="predicted"/>
<gene>
    <name evidence="2" type="ORF">WT56_22190</name>
</gene>
<dbReference type="GO" id="GO:0005524">
    <property type="term" value="F:ATP binding"/>
    <property type="evidence" value="ECO:0007669"/>
    <property type="project" value="InterPro"/>
</dbReference>
<keyword evidence="2" id="KW-0378">Hydrolase</keyword>
<dbReference type="SUPFAM" id="SSF52540">
    <property type="entry name" value="P-loop containing nucleoside triphosphate hydrolases"/>
    <property type="match status" value="1"/>
</dbReference>
<comment type="caution">
    <text evidence="2">The sequence shown here is derived from an EMBL/GenBank/DDBJ whole genome shotgun (WGS) entry which is preliminary data.</text>
</comment>
<dbReference type="RefSeq" id="WP_060244373.1">
    <property type="nucleotide sequence ID" value="NZ_LPJR01000052.1"/>
</dbReference>
<protein>
    <submittedName>
        <fullName evidence="2">Nucleoside triphosphate hydrolase</fullName>
    </submittedName>
</protein>
<accession>A0A132ECE0</accession>
<sequence>MSGAATAARRVDCAELAGHLLRTQRAARRIVAIAGAPGAGKSTFVERLRACIDQGARGPAAVVAMDGFHYDDRVLGLRGDRARKGAPHTFDVDGLAALLARLRADDGRDIAVPVFDRSLEIARAGADIVPASARLILVEGNYLLLDEKPWDALRPSFDVTIMLDVPRATLVERLTARWRGYGMDDAALRAKMDGNDSINIDTVLSRSVRADFSVDNG</sequence>
<evidence type="ECO:0000313" key="2">
    <source>
        <dbReference type="EMBL" id="KWF25003.1"/>
    </source>
</evidence>
<evidence type="ECO:0000259" key="1">
    <source>
        <dbReference type="Pfam" id="PF00485"/>
    </source>
</evidence>
<dbReference type="Proteomes" id="UP000062912">
    <property type="component" value="Unassembled WGS sequence"/>
</dbReference>
<dbReference type="AlphaFoldDB" id="A0A132ECE0"/>